<gene>
    <name evidence="2" type="ORF">JBKA6_0708</name>
</gene>
<evidence type="ECO:0000256" key="1">
    <source>
        <dbReference type="SAM" id="MobiDB-lite"/>
    </source>
</evidence>
<dbReference type="OrthoDB" id="713122at2"/>
<sequence length="1328" mass="140211">MFTVTKGDKSQEYTVYIAKESAPKLTEFKISANESKGIKGEVTAVITDDTDTATGKILLKIPYTGTAINLVGLTSVINVPEGYTIDPASGSAISESIEGKEFSLTTALGSKRVYTVEAVKGPFIGTFKFAATSGSTNVGITTEVTGTIDHIAGTISVTVPSGVTLSNLTPTIEVGENTKTDFTPSTQTDFSSNVKYIVTSSNSSATDFTKEYTVIITKALASDCSISSFELKKIENVGKIFADRVGVITEVNTITLHVSDAATLDGLTPTIVHAGASIASESPISTTENSITTTAVNYTVTAADGKTKVYAVKYIKDLSSNNRISAFAFTKDNTNNTGLKLTRSSADESRTSDIIINHEDGTIKVKVSTAADVTALTPTITKHASATISPAEGVHDYATSKTYTITAQDGQTKEYTVSVAKDLSNDKIMTSFKFEHTQNSDKSFNNVDYSAENMPSATGDDDVNVSIAKIPHTVTDLTDLKPTIVIGASATVSPASLDSQSFTRGTAVVYTVTAQDGTSRRYNVTIPVLDATSEITSFKILKTDHQSSSKISTDITISPTNSGSDYTIVLDEEDGTTITLKPEIELSAGASVSPESKQETTFTYGTAVVYTVTAENGTTKQYSVTVKSSNSKMKSFKFKAEGANQSTGKIVKDISGVINHEQKTVIINVPHDAVLDALTPNIELYNGASVSPETTTAQNFSSQKTYTVTAQDGSTSIYTVNVTKEVEPTISEFKFLNSNNSGKNLGNDITGEIKGSDIIVKVPHDATLTALVPTVTPASDVTVYKGDTGSTTPSTTSTDFSSSHSTAVKYRAACVAGGEKVYSVKVYKEPKINTFKFEKSQNSAAGFSTSPTEYVGTITNNTINVTVANTVDLASLKATITGDNIAANYVTPTALDFSSNATVTVPNQYLPEYTKEYTVTVTKEAAPQLTSFKISTKAENGIAGEVIAELTHGGADNAATGTVKLKFPKNNDNEITLTGLTPTIEPNTGGYTVSPTSGQVVSGDISANGHNIVTLTTSLGSKRVYTVETVKGPYIESFKFEDSKNSGKGIDSSTPITGVINHANNTIAITIPSTVAKDSGTDNKVSLTPTIELRGDGSPTADPASGNSQEFTSGTPVNYKVTGQDGMEKTYAVTVTRTKSTEAKIKSFAIESGQSGSISETGTGDKGRIVVPVTTLPTSSTPTITQSDYATVTPVDAQTFNSYDDSKEYTVTAEDGSTTKTYEVYIYDSTKTIASIDSLKLTDSSSADITTDSKNIDASTRTITITVPSGTTGLDSLTLTLTDTTPSSNLSIEPTSAQDFSNEKEVKYTLKESSVVKGHYWVKVVKSS</sequence>
<dbReference type="KEGG" id="ise:JBKA6_0708"/>
<reference evidence="2 3" key="1">
    <citation type="submission" date="2014-03" db="EMBL/GenBank/DDBJ databases">
        <title>complete genome sequence of Flavobacteriaceae bacterium JBKA-6.</title>
        <authorList>
            <person name="Takano T."/>
            <person name="Nakamura Y."/>
            <person name="Takuma S."/>
            <person name="Yasuike M."/>
            <person name="Matsuyama T."/>
            <person name="Sakai T."/>
            <person name="Fujiwara A."/>
            <person name="Kimoto K."/>
            <person name="Fukuda Y."/>
            <person name="Kondo H."/>
            <person name="Hirono I."/>
            <person name="Nakayasu C."/>
        </authorList>
    </citation>
    <scope>NUCLEOTIDE SEQUENCE [LARGE SCALE GENOMIC DNA]</scope>
    <source>
        <strain evidence="2 3">JBKA-6</strain>
    </source>
</reference>
<feature type="region of interest" description="Disordered" evidence="1">
    <location>
        <begin position="1089"/>
        <end position="1116"/>
    </location>
</feature>
<evidence type="ECO:0000313" key="3">
    <source>
        <dbReference type="Proteomes" id="UP000243197"/>
    </source>
</evidence>
<dbReference type="RefSeq" id="WP_096685929.1">
    <property type="nucleotide sequence ID" value="NZ_AP014564.1"/>
</dbReference>
<accession>A0A1J1DXZ1</accession>
<dbReference type="Proteomes" id="UP000243197">
    <property type="component" value="Chromosome"/>
</dbReference>
<organism evidence="2 3">
    <name type="scientific">Ichthyobacterium seriolicida</name>
    <dbReference type="NCBI Taxonomy" id="242600"/>
    <lineage>
        <taxon>Bacteria</taxon>
        <taxon>Pseudomonadati</taxon>
        <taxon>Bacteroidota</taxon>
        <taxon>Flavobacteriia</taxon>
        <taxon>Flavobacteriales</taxon>
        <taxon>Ichthyobacteriaceae</taxon>
        <taxon>Ichthyobacterium</taxon>
    </lineage>
</organism>
<keyword evidence="3" id="KW-1185">Reference proteome</keyword>
<evidence type="ECO:0000313" key="2">
    <source>
        <dbReference type="EMBL" id="BAV94721.1"/>
    </source>
</evidence>
<feature type="compositionally biased region" description="Polar residues" evidence="1">
    <location>
        <begin position="1105"/>
        <end position="1116"/>
    </location>
</feature>
<dbReference type="Gene3D" id="2.60.40.2340">
    <property type="match status" value="9"/>
</dbReference>
<dbReference type="EMBL" id="AP014564">
    <property type="protein sequence ID" value="BAV94721.1"/>
    <property type="molecule type" value="Genomic_DNA"/>
</dbReference>
<protein>
    <submittedName>
        <fullName evidence="2">Pkd domain containing protein</fullName>
    </submittedName>
</protein>
<proteinExistence type="predicted"/>
<name>A0A1J1DXZ1_9FLAO</name>